<evidence type="ECO:0000256" key="1">
    <source>
        <dbReference type="SAM" id="Phobius"/>
    </source>
</evidence>
<comment type="caution">
    <text evidence="3">The sequence shown here is derived from an EMBL/GenBank/DDBJ whole genome shotgun (WGS) entry which is preliminary data.</text>
</comment>
<dbReference type="RefSeq" id="WP_132419553.1">
    <property type="nucleotide sequence ID" value="NZ_SKFG01000022.1"/>
</dbReference>
<keyword evidence="4" id="KW-1185">Reference proteome</keyword>
<feature type="transmembrane region" description="Helical" evidence="1">
    <location>
        <begin position="34"/>
        <end position="58"/>
    </location>
</feature>
<protein>
    <submittedName>
        <fullName evidence="3">Alpha/beta fold hydrolase</fullName>
    </submittedName>
</protein>
<dbReference type="OrthoDB" id="9776685at2"/>
<accession>A0A4R4EAK2</accession>
<keyword evidence="1" id="KW-0472">Membrane</keyword>
<dbReference type="InterPro" id="IPR029058">
    <property type="entry name" value="AB_hydrolase_fold"/>
</dbReference>
<dbReference type="EMBL" id="SKFG01000022">
    <property type="protein sequence ID" value="TCZ75141.1"/>
    <property type="molecule type" value="Genomic_DNA"/>
</dbReference>
<dbReference type="PANTHER" id="PTHR12277">
    <property type="entry name" value="ALPHA/BETA HYDROLASE DOMAIN-CONTAINING PROTEIN"/>
    <property type="match status" value="1"/>
</dbReference>
<proteinExistence type="predicted"/>
<keyword evidence="1" id="KW-1133">Transmembrane helix</keyword>
<evidence type="ECO:0000313" key="3">
    <source>
        <dbReference type="EMBL" id="TCZ75141.1"/>
    </source>
</evidence>
<dbReference type="AlphaFoldDB" id="A0A4R4EAK2"/>
<dbReference type="Pfam" id="PF12146">
    <property type="entry name" value="Hydrolase_4"/>
    <property type="match status" value="1"/>
</dbReference>
<dbReference type="SUPFAM" id="SSF53474">
    <property type="entry name" value="alpha/beta-Hydrolases"/>
    <property type="match status" value="1"/>
</dbReference>
<keyword evidence="3" id="KW-0378">Hydrolase</keyword>
<feature type="domain" description="Serine aminopeptidase S33" evidence="2">
    <location>
        <begin position="102"/>
        <end position="223"/>
    </location>
</feature>
<organism evidence="3 4">
    <name type="scientific">Paenibacillus albiflavus</name>
    <dbReference type="NCBI Taxonomy" id="2545760"/>
    <lineage>
        <taxon>Bacteria</taxon>
        <taxon>Bacillati</taxon>
        <taxon>Bacillota</taxon>
        <taxon>Bacilli</taxon>
        <taxon>Bacillales</taxon>
        <taxon>Paenibacillaceae</taxon>
        <taxon>Paenibacillus</taxon>
    </lineage>
</organism>
<reference evidence="3 4" key="1">
    <citation type="submission" date="2019-03" db="EMBL/GenBank/DDBJ databases">
        <authorList>
            <person name="Kim M.K.M."/>
        </authorList>
    </citation>
    <scope>NUCLEOTIDE SEQUENCE [LARGE SCALE GENOMIC DNA]</scope>
    <source>
        <strain evidence="3 4">18JY21-1</strain>
    </source>
</reference>
<name>A0A4R4EAK2_9BACL</name>
<evidence type="ECO:0000313" key="4">
    <source>
        <dbReference type="Proteomes" id="UP000295418"/>
    </source>
</evidence>
<dbReference type="InterPro" id="IPR022742">
    <property type="entry name" value="Hydrolase_4"/>
</dbReference>
<evidence type="ECO:0000259" key="2">
    <source>
        <dbReference type="Pfam" id="PF12146"/>
    </source>
</evidence>
<gene>
    <name evidence="3" type="ORF">E0485_18505</name>
</gene>
<dbReference type="Proteomes" id="UP000295418">
    <property type="component" value="Unassembled WGS sequence"/>
</dbReference>
<keyword evidence="1" id="KW-0812">Transmembrane</keyword>
<sequence>MSVTTASTYPISGQLTEPTIHPVHLPRSRVKQSLIIYITSVTGILLLAVLVFHAYMAWTLARPTIEHLQSNPALKLGLAYEDVTIPSANAKTSVEGWFIPTHSKKSIVFSHGYGANREEVWVPIYKLASEMNARGYNVLMFDYGYAHAGGNQLMTGGKQESQELLGAIQFLKDRGMEQVYVWGFSMGAGTALQAALLEPAIDGMILDSTFILNSDTLYHNVKQIVNLPKYPTVPLVQMFSSILNGVGFKDIPSERILTKSFDIPIMMIHGDQDERAPYELAEEIAANQTNPLSRVWIVPGATHELIYQTRAEAYLEQSSGFLNDLAKDNLNLALQ</sequence>
<dbReference type="GO" id="GO:0016787">
    <property type="term" value="F:hydrolase activity"/>
    <property type="evidence" value="ECO:0007669"/>
    <property type="project" value="UniProtKB-KW"/>
</dbReference>
<dbReference type="Gene3D" id="3.40.50.1820">
    <property type="entry name" value="alpha/beta hydrolase"/>
    <property type="match status" value="1"/>
</dbReference>